<proteinExistence type="predicted"/>
<dbReference type="EMBL" id="CP003651">
    <property type="protein sequence ID" value="AFL96142.1"/>
    <property type="molecule type" value="Genomic_DNA"/>
</dbReference>
<reference evidence="1 2" key="1">
    <citation type="journal article" date="2012" name="J. Bacteriol.">
        <title>Complete Genome Sequence of the Hyperthermophilic Archaeon Thermococcus sp. Strain CL1, Isolated from a Paralvinella sp. Polychaete Worm Collected from a Hydrothermal Vent.</title>
        <authorList>
            <person name="Jung J.H."/>
            <person name="Holden J.F."/>
            <person name="Seo D.H."/>
            <person name="Park K.H."/>
            <person name="Shin H."/>
            <person name="Ryu S."/>
            <person name="Lee J.H."/>
            <person name="Park C.S."/>
        </authorList>
    </citation>
    <scope>NUCLEOTIDE SEQUENCE [LARGE SCALE GENOMIC DNA]</scope>
    <source>
        <strain evidence="2">DSM 27260 / KACC 17922 / CL1</strain>
    </source>
</reference>
<dbReference type="GeneID" id="13037257"/>
<keyword evidence="2" id="KW-1185">Reference proteome</keyword>
<dbReference type="Proteomes" id="UP000006064">
    <property type="component" value="Chromosome"/>
</dbReference>
<dbReference type="AlphaFoldDB" id="I3ZWQ8"/>
<evidence type="ECO:0000313" key="1">
    <source>
        <dbReference type="EMBL" id="AFL96142.1"/>
    </source>
</evidence>
<sequence>MAWRKVIAVLFGLMMLAATVSLTGVRAGEAGVTVILVSDNEADCALAEYLANLTGAVVVTTTWGVYDPNVTAEVMGYGPDRVIIIGGPEAVVEEYVSDLQDLNITVERWWGKNRYETNLAVFENASRLGLRFENSVVMVPGNDTGAIREALREALRTRGIIVFANNTTDPVRIMVRLGVGNANVTIIRSRVTERIAERIMLKLESRTKVRQVEVNVTPDMALEAINVSEARISTAEGLLANVTLPEEKKILAERMLNLSKAELERAKEAYEAGNYWRAYGQAIAAKAHAEVVIRIASKEWEVKLRFDPAMRAETFIYRVERQLAVMERAGIDVTGLKALLEQLKAAVENGDYDVVNSLMTQIRRELMEAYTHGKGKFWEQIRFPDHGRWAAP</sequence>
<dbReference type="KEGG" id="thm:CL1_1947"/>
<dbReference type="HOGENOM" id="CLU_054697_2_0_2"/>
<accession>I3ZWQ8</accession>
<protein>
    <submittedName>
        <fullName evidence="1">Uncharacterized protein</fullName>
    </submittedName>
</protein>
<evidence type="ECO:0000313" key="2">
    <source>
        <dbReference type="Proteomes" id="UP000006064"/>
    </source>
</evidence>
<name>I3ZWQ8_THECF</name>
<organism evidence="1 2">
    <name type="scientific">Thermococcus cleftensis (strain DSM 27260 / KACC 17922 / CL1)</name>
    <dbReference type="NCBI Taxonomy" id="163003"/>
    <lineage>
        <taxon>Archaea</taxon>
        <taxon>Methanobacteriati</taxon>
        <taxon>Methanobacteriota</taxon>
        <taxon>Thermococci</taxon>
        <taxon>Thermococcales</taxon>
        <taxon>Thermococcaceae</taxon>
        <taxon>Thermococcus</taxon>
    </lineage>
</organism>
<dbReference type="STRING" id="163003.CL1_1947"/>
<gene>
    <name evidence="1" type="ORF">CL1_1947</name>
</gene>
<dbReference type="Gene3D" id="3.40.50.12090">
    <property type="match status" value="1"/>
</dbReference>
<dbReference type="RefSeq" id="WP_014789772.1">
    <property type="nucleotide sequence ID" value="NC_018015.1"/>
</dbReference>
<dbReference type="OrthoDB" id="86217at2157"/>